<proteinExistence type="predicted"/>
<evidence type="ECO:0000313" key="2">
    <source>
        <dbReference type="EMBL" id="GET22491.1"/>
    </source>
</evidence>
<dbReference type="EMBL" id="PYGC01000013">
    <property type="protein sequence ID" value="PSK80708.1"/>
    <property type="molecule type" value="Genomic_DNA"/>
</dbReference>
<dbReference type="RefSeq" id="WP_106543573.1">
    <property type="nucleotide sequence ID" value="NZ_BLAU01000001.1"/>
</dbReference>
<dbReference type="Pfam" id="PF13432">
    <property type="entry name" value="TPR_16"/>
    <property type="match status" value="1"/>
</dbReference>
<feature type="chain" id="PRO_5015180086" evidence="1">
    <location>
        <begin position="21"/>
        <end position="220"/>
    </location>
</feature>
<dbReference type="Proteomes" id="UP000240621">
    <property type="component" value="Unassembled WGS sequence"/>
</dbReference>
<keyword evidence="5" id="KW-1185">Reference proteome</keyword>
<dbReference type="EMBL" id="BLAU01000001">
    <property type="protein sequence ID" value="GET22491.1"/>
    <property type="molecule type" value="Genomic_DNA"/>
</dbReference>
<gene>
    <name evidence="3" type="ORF">CLV93_1132</name>
    <name evidence="2" type="ORF">JCM18694_27370</name>
</gene>
<dbReference type="AlphaFoldDB" id="A0A2P8C6V3"/>
<reference evidence="2 5" key="2">
    <citation type="submission" date="2019-10" db="EMBL/GenBank/DDBJ databases">
        <title>Prolixibacter strains distinguished by the presence of nitrate reductase genes were adept at nitrate-dependent anaerobic corrosion of metallic iron and carbon steel.</title>
        <authorList>
            <person name="Iino T."/>
            <person name="Shono N."/>
            <person name="Ito K."/>
            <person name="Nakamura R."/>
            <person name="Sueoka K."/>
            <person name="Harayama S."/>
            <person name="Ohkuma M."/>
        </authorList>
    </citation>
    <scope>NUCLEOTIDE SEQUENCE [LARGE SCALE GENOMIC DNA]</scope>
    <source>
        <strain evidence="2 5">MIC1-1</strain>
    </source>
</reference>
<evidence type="ECO:0000256" key="1">
    <source>
        <dbReference type="SAM" id="SignalP"/>
    </source>
</evidence>
<organism evidence="3 4">
    <name type="scientific">Prolixibacter denitrificans</name>
    <dbReference type="NCBI Taxonomy" id="1541063"/>
    <lineage>
        <taxon>Bacteria</taxon>
        <taxon>Pseudomonadati</taxon>
        <taxon>Bacteroidota</taxon>
        <taxon>Bacteroidia</taxon>
        <taxon>Marinilabiliales</taxon>
        <taxon>Prolixibacteraceae</taxon>
        <taxon>Prolixibacter</taxon>
    </lineage>
</organism>
<dbReference type="InterPro" id="IPR019734">
    <property type="entry name" value="TPR_rpt"/>
</dbReference>
<dbReference type="InterPro" id="IPR011990">
    <property type="entry name" value="TPR-like_helical_dom_sf"/>
</dbReference>
<dbReference type="Gene3D" id="1.25.40.10">
    <property type="entry name" value="Tetratricopeptide repeat domain"/>
    <property type="match status" value="1"/>
</dbReference>
<evidence type="ECO:0000313" key="3">
    <source>
        <dbReference type="EMBL" id="PSK80708.1"/>
    </source>
</evidence>
<dbReference type="SUPFAM" id="SSF48452">
    <property type="entry name" value="TPR-like"/>
    <property type="match status" value="1"/>
</dbReference>
<dbReference type="OrthoDB" id="1122835at2"/>
<feature type="signal peptide" evidence="1">
    <location>
        <begin position="1"/>
        <end position="20"/>
    </location>
</feature>
<name>A0A2P8C6V3_9BACT</name>
<sequence length="220" mass="24704">MKKLIAVLIFSVGFLATSFAQDQKADAIASKNAGNEALRSKDYAKALTNFEKAIANWGDQDPDYVMIYNTGYSAYKIKKWNKAIKYFTMAADASYKAEYAYLYIANSYRHLNNMAKFESTLETGLQKYPNSKKIKSFLGVYYLKEGNAHYKKGAAILQAAANDVKAGKYKTTDDKYKAQVAKAKVDFKAAMPYVDKAVKLDPSDPQAKQLKELIQKNLDM</sequence>
<evidence type="ECO:0000313" key="4">
    <source>
        <dbReference type="Proteomes" id="UP000240621"/>
    </source>
</evidence>
<dbReference type="SMART" id="SM00028">
    <property type="entry name" value="TPR"/>
    <property type="match status" value="4"/>
</dbReference>
<keyword evidence="1" id="KW-0732">Signal</keyword>
<accession>A0A2P8C6V3</accession>
<protein>
    <submittedName>
        <fullName evidence="3">Uncharacterized protein</fullName>
    </submittedName>
</protein>
<evidence type="ECO:0000313" key="5">
    <source>
        <dbReference type="Proteomes" id="UP000396862"/>
    </source>
</evidence>
<dbReference type="Proteomes" id="UP000396862">
    <property type="component" value="Unassembled WGS sequence"/>
</dbReference>
<comment type="caution">
    <text evidence="3">The sequence shown here is derived from an EMBL/GenBank/DDBJ whole genome shotgun (WGS) entry which is preliminary data.</text>
</comment>
<reference evidence="3 4" key="1">
    <citation type="submission" date="2018-03" db="EMBL/GenBank/DDBJ databases">
        <title>Genomic Encyclopedia of Archaeal and Bacterial Type Strains, Phase II (KMG-II): from individual species to whole genera.</title>
        <authorList>
            <person name="Goeker M."/>
        </authorList>
    </citation>
    <scope>NUCLEOTIDE SEQUENCE [LARGE SCALE GENOMIC DNA]</scope>
    <source>
        <strain evidence="3 4">DSM 27267</strain>
    </source>
</reference>